<reference evidence="7" key="1">
    <citation type="submission" date="2020-10" db="EMBL/GenBank/DDBJ databases">
        <authorList>
            <person name="Kusch S."/>
        </authorList>
    </citation>
    <scope>NUCLEOTIDE SEQUENCE</scope>
    <source>
        <strain evidence="7">SwB9</strain>
    </source>
</reference>
<gene>
    <name evidence="7" type="ORF">SCLTRI_LOCUS591</name>
</gene>
<evidence type="ECO:0000313" key="8">
    <source>
        <dbReference type="Proteomes" id="UP000624404"/>
    </source>
</evidence>
<name>A0A8H2VLR2_9HELO</name>
<dbReference type="Gene3D" id="1.10.10.2030">
    <property type="entry name" value="DNA/RNA-binding protein Kin17, conserved domain"/>
    <property type="match status" value="1"/>
</dbReference>
<dbReference type="InterPro" id="IPR019447">
    <property type="entry name" value="DNA/RNA-bd_Kin17_WH-like_dom"/>
</dbReference>
<dbReference type="InterPro" id="IPR056767">
    <property type="entry name" value="C2H2-Znf_KIN17"/>
</dbReference>
<evidence type="ECO:0000256" key="2">
    <source>
        <dbReference type="ARBA" id="ARBA00022723"/>
    </source>
</evidence>
<dbReference type="GO" id="GO:0006260">
    <property type="term" value="P:DNA replication"/>
    <property type="evidence" value="ECO:0007669"/>
    <property type="project" value="TreeGrafter"/>
</dbReference>
<dbReference type="InterPro" id="IPR037321">
    <property type="entry name" value="KIN17-like"/>
</dbReference>
<feature type="domain" description="C2H2-type" evidence="6">
    <location>
        <begin position="28"/>
        <end position="50"/>
    </location>
</feature>
<comment type="similarity">
    <text evidence="1">Belongs to the KIN17 family.</text>
</comment>
<evidence type="ECO:0000256" key="4">
    <source>
        <dbReference type="ARBA" id="ARBA00022833"/>
    </source>
</evidence>
<dbReference type="SUPFAM" id="SSF57667">
    <property type="entry name" value="beta-beta-alpha zinc fingers"/>
    <property type="match status" value="1"/>
</dbReference>
<dbReference type="GO" id="GO:0003690">
    <property type="term" value="F:double-stranded DNA binding"/>
    <property type="evidence" value="ECO:0007669"/>
    <property type="project" value="TreeGrafter"/>
</dbReference>
<dbReference type="OrthoDB" id="10266249at2759"/>
<feature type="compositionally biased region" description="Basic and acidic residues" evidence="5">
    <location>
        <begin position="308"/>
        <end position="332"/>
    </location>
</feature>
<dbReference type="AlphaFoldDB" id="A0A8H2VLR2"/>
<evidence type="ECO:0000256" key="5">
    <source>
        <dbReference type="SAM" id="MobiDB-lite"/>
    </source>
</evidence>
<dbReference type="PANTHER" id="PTHR12805:SF0">
    <property type="entry name" value="DNA_RNA-BINDING PROTEIN KIN17"/>
    <property type="match status" value="1"/>
</dbReference>
<dbReference type="InterPro" id="IPR013087">
    <property type="entry name" value="Znf_C2H2_type"/>
</dbReference>
<dbReference type="Pfam" id="PF10357">
    <property type="entry name" value="WH_KIN17"/>
    <property type="match status" value="1"/>
</dbReference>
<proteinExistence type="inferred from homology"/>
<dbReference type="SMART" id="SM01253">
    <property type="entry name" value="Kin17_mid"/>
    <property type="match status" value="1"/>
</dbReference>
<dbReference type="PANTHER" id="PTHR12805">
    <property type="entry name" value="KIN17 KIN, ANTIGENIC DETERMINANT OF RECA PROTEIN HOMOLOG"/>
    <property type="match status" value="1"/>
</dbReference>
<dbReference type="InterPro" id="IPR038254">
    <property type="entry name" value="KIN17_WH-like_sf"/>
</dbReference>
<evidence type="ECO:0000256" key="1">
    <source>
        <dbReference type="ARBA" id="ARBA00008517"/>
    </source>
</evidence>
<sequence length="343" mass="39301">MPKAEVGSTKFLNNKLKSKGLQRLRWYCQVCERQMRDENGFKMHTQSESHVRQMLLIGEDPKKFINDYSNQFQRDFLQLLRTSHGEKQVNLNHFYQEYISNKEHVHMNSTKWPSLTEFAKFLGRESLCRVEETDKGIQVAWIDNSPEALRRQDAIRKKERQDKGDEEREQMLIREQVRRAKQDAEARGESEMDEQERGLKREEGEKIKLSFGAKATISNHESKAVELLDSKMPAGNALSLETAKGEDESSGILAKDDSKTAESTNPDAAAPPPAKVSLKIGFQSKPKNVFAAAKKNALGGKKAPVFEQPKKMSEAERIMKEEIERKRTREQSHGGPSQKRPRF</sequence>
<feature type="region of interest" description="Disordered" evidence="5">
    <location>
        <begin position="240"/>
        <end position="275"/>
    </location>
</feature>
<organism evidence="7 8">
    <name type="scientific">Sclerotinia trifoliorum</name>
    <dbReference type="NCBI Taxonomy" id="28548"/>
    <lineage>
        <taxon>Eukaryota</taxon>
        <taxon>Fungi</taxon>
        <taxon>Dikarya</taxon>
        <taxon>Ascomycota</taxon>
        <taxon>Pezizomycotina</taxon>
        <taxon>Leotiomycetes</taxon>
        <taxon>Helotiales</taxon>
        <taxon>Sclerotiniaceae</taxon>
        <taxon>Sclerotinia</taxon>
    </lineage>
</organism>
<dbReference type="FunFam" id="1.10.10.2030:FF:000001">
    <property type="entry name" value="DNA/RNA-binding protein KIN17, putative"/>
    <property type="match status" value="1"/>
</dbReference>
<keyword evidence="2" id="KW-0479">Metal-binding</keyword>
<evidence type="ECO:0000313" key="7">
    <source>
        <dbReference type="EMBL" id="CAD6439951.1"/>
    </source>
</evidence>
<comment type="caution">
    <text evidence="7">The sequence shown here is derived from an EMBL/GenBank/DDBJ whole genome shotgun (WGS) entry which is preliminary data.</text>
</comment>
<protein>
    <submittedName>
        <fullName evidence="7">0487f55a-f812-4c4a-bded-d7757fbb88d3</fullName>
    </submittedName>
</protein>
<keyword evidence="4" id="KW-0862">Zinc</keyword>
<keyword evidence="3" id="KW-0863">Zinc-finger</keyword>
<keyword evidence="8" id="KW-1185">Reference proteome</keyword>
<dbReference type="GO" id="GO:0006974">
    <property type="term" value="P:DNA damage response"/>
    <property type="evidence" value="ECO:0007669"/>
    <property type="project" value="TreeGrafter"/>
</dbReference>
<dbReference type="GO" id="GO:0005634">
    <property type="term" value="C:nucleus"/>
    <property type="evidence" value="ECO:0007669"/>
    <property type="project" value="TreeGrafter"/>
</dbReference>
<dbReference type="GO" id="GO:0008270">
    <property type="term" value="F:zinc ion binding"/>
    <property type="evidence" value="ECO:0007669"/>
    <property type="project" value="UniProtKB-KW"/>
</dbReference>
<dbReference type="EMBL" id="CAJHIA010000002">
    <property type="protein sequence ID" value="CAD6439951.1"/>
    <property type="molecule type" value="Genomic_DNA"/>
</dbReference>
<evidence type="ECO:0000259" key="6">
    <source>
        <dbReference type="PROSITE" id="PS00028"/>
    </source>
</evidence>
<dbReference type="Proteomes" id="UP000624404">
    <property type="component" value="Unassembled WGS sequence"/>
</dbReference>
<evidence type="ECO:0000256" key="3">
    <source>
        <dbReference type="ARBA" id="ARBA00022771"/>
    </source>
</evidence>
<dbReference type="PROSITE" id="PS00028">
    <property type="entry name" value="ZINC_FINGER_C2H2_1"/>
    <property type="match status" value="1"/>
</dbReference>
<dbReference type="Pfam" id="PF25095">
    <property type="entry name" value="C2H2-zf_KIN17"/>
    <property type="match status" value="1"/>
</dbReference>
<feature type="region of interest" description="Disordered" evidence="5">
    <location>
        <begin position="295"/>
        <end position="343"/>
    </location>
</feature>
<accession>A0A8H2VLR2</accession>
<dbReference type="InterPro" id="IPR036236">
    <property type="entry name" value="Znf_C2H2_sf"/>
</dbReference>
<feature type="region of interest" description="Disordered" evidence="5">
    <location>
        <begin position="152"/>
        <end position="204"/>
    </location>
</feature>